<keyword evidence="1" id="KW-0808">Transferase</keyword>
<organism evidence="8 9">
    <name type="scientific">Striga hermonthica</name>
    <name type="common">Purple witchweed</name>
    <name type="synonym">Buchnera hermonthica</name>
    <dbReference type="NCBI Taxonomy" id="68872"/>
    <lineage>
        <taxon>Eukaryota</taxon>
        <taxon>Viridiplantae</taxon>
        <taxon>Streptophyta</taxon>
        <taxon>Embryophyta</taxon>
        <taxon>Tracheophyta</taxon>
        <taxon>Spermatophyta</taxon>
        <taxon>Magnoliopsida</taxon>
        <taxon>eudicotyledons</taxon>
        <taxon>Gunneridae</taxon>
        <taxon>Pentapetalae</taxon>
        <taxon>asterids</taxon>
        <taxon>lamiids</taxon>
        <taxon>Lamiales</taxon>
        <taxon>Orobanchaceae</taxon>
        <taxon>Buchnereae</taxon>
        <taxon>Striga</taxon>
    </lineage>
</organism>
<dbReference type="InterPro" id="IPR000719">
    <property type="entry name" value="Prot_kinase_dom"/>
</dbReference>
<dbReference type="GO" id="GO:0005524">
    <property type="term" value="F:ATP binding"/>
    <property type="evidence" value="ECO:0007669"/>
    <property type="project" value="UniProtKB-UniRule"/>
</dbReference>
<dbReference type="SMART" id="SM00220">
    <property type="entry name" value="S_TKc"/>
    <property type="match status" value="2"/>
</dbReference>
<dbReference type="InterPro" id="IPR011009">
    <property type="entry name" value="Kinase-like_dom_sf"/>
</dbReference>
<name>A0A9N7MQV6_STRHE</name>
<dbReference type="PROSITE" id="PS00107">
    <property type="entry name" value="PROTEIN_KINASE_ATP"/>
    <property type="match status" value="2"/>
</dbReference>
<dbReference type="InterPro" id="IPR052751">
    <property type="entry name" value="Plant_MAPKKK"/>
</dbReference>
<feature type="compositionally biased region" description="Acidic residues" evidence="6">
    <location>
        <begin position="347"/>
        <end position="359"/>
    </location>
</feature>
<feature type="binding site" evidence="5">
    <location>
        <position position="57"/>
    </location>
    <ligand>
        <name>ATP</name>
        <dbReference type="ChEBI" id="CHEBI:30616"/>
    </ligand>
</feature>
<dbReference type="PANTHER" id="PTHR48011:SF103">
    <property type="entry name" value="MITOGEN-ACTIVATED PROTEIN KINASE KINASE KINASE YODA-LIKE"/>
    <property type="match status" value="1"/>
</dbReference>
<evidence type="ECO:0000256" key="2">
    <source>
        <dbReference type="ARBA" id="ARBA00022741"/>
    </source>
</evidence>
<keyword evidence="2 5" id="KW-0547">Nucleotide-binding</keyword>
<dbReference type="Proteomes" id="UP001153555">
    <property type="component" value="Unassembled WGS sequence"/>
</dbReference>
<keyword evidence="9" id="KW-1185">Reference proteome</keyword>
<feature type="compositionally biased region" description="Basic and acidic residues" evidence="6">
    <location>
        <begin position="772"/>
        <end position="785"/>
    </location>
</feature>
<evidence type="ECO:0000256" key="1">
    <source>
        <dbReference type="ARBA" id="ARBA00022679"/>
    </source>
</evidence>
<evidence type="ECO:0000256" key="4">
    <source>
        <dbReference type="ARBA" id="ARBA00022840"/>
    </source>
</evidence>
<dbReference type="EMBL" id="CACSLK010014277">
    <property type="protein sequence ID" value="CAA0816410.1"/>
    <property type="molecule type" value="Genomic_DNA"/>
</dbReference>
<protein>
    <submittedName>
        <fullName evidence="8">Mitogen-activated protein kinase kinase kinase 21</fullName>
    </submittedName>
</protein>
<feature type="region of interest" description="Disordered" evidence="6">
    <location>
        <begin position="752"/>
        <end position="792"/>
    </location>
</feature>
<feature type="compositionally biased region" description="Acidic residues" evidence="6">
    <location>
        <begin position="752"/>
        <end position="763"/>
    </location>
</feature>
<evidence type="ECO:0000256" key="5">
    <source>
        <dbReference type="PROSITE-ProRule" id="PRU10141"/>
    </source>
</evidence>
<dbReference type="PANTHER" id="PTHR48011">
    <property type="entry name" value="CCR4-NOT TRANSCRIPTIONAL COMPLEX SUBUNIT CAF120-RELATED"/>
    <property type="match status" value="1"/>
</dbReference>
<accession>A0A9N7MQV6</accession>
<dbReference type="CDD" id="cd06606">
    <property type="entry name" value="STKc_MAPKKK"/>
    <property type="match status" value="1"/>
</dbReference>
<reference evidence="8" key="1">
    <citation type="submission" date="2019-12" db="EMBL/GenBank/DDBJ databases">
        <authorList>
            <person name="Scholes J."/>
        </authorList>
    </citation>
    <scope>NUCLEOTIDE SEQUENCE</scope>
</reference>
<feature type="domain" description="Protein kinase" evidence="7">
    <location>
        <begin position="21"/>
        <end position="302"/>
    </location>
</feature>
<keyword evidence="3 8" id="KW-0418">Kinase</keyword>
<dbReference type="OrthoDB" id="8693905at2759"/>
<dbReference type="Pfam" id="PF00069">
    <property type="entry name" value="Pkinase"/>
    <property type="match status" value="2"/>
</dbReference>
<dbReference type="InterPro" id="IPR017441">
    <property type="entry name" value="Protein_kinase_ATP_BS"/>
</dbReference>
<proteinExistence type="predicted"/>
<evidence type="ECO:0000256" key="6">
    <source>
        <dbReference type="SAM" id="MobiDB-lite"/>
    </source>
</evidence>
<keyword evidence="4 5" id="KW-0067">ATP-binding</keyword>
<feature type="region of interest" description="Disordered" evidence="6">
    <location>
        <begin position="346"/>
        <end position="382"/>
    </location>
</feature>
<sequence length="808" mass="89662">MAMKIDDELPPENEFGDGVSWARGPLLGKGAYSRVYKATLKDGRSEYSCLPPEMAVKSADVSYSDTLQMEKHMMTGLLPCPQLIQCFGDELTQGEGGKMAYNLLLEYAGGGTLGDRMNKFGGDGLPVYEVKMHTRSLLRGLNHIHMSGYIHCDLKPDNILLVPRPRKRITGQTEFKAKIGDFGLAKRAKRSNCKKRKLWEANSCSWRGTPMYLSPETVMGSEQEAVSDIWALGCVVLRMLTGKEPWEGRDNEEILAKIGTESEIPKIPKKVSKDARHFLRCCFERKPLYRLTADLLLEHPFLDGLGSDDDYEFEEDCGSVDVFEFESDVDDELSCDNINIGSFDSNLDLDSDSDSDSSDEPSCYSSVGSEVPSRYGRHNAVGQSINGPAVNFMRESKETNSALSPSCIAREQAMAGKENGAVREKTVNEYGDGVAWIRGPIIGKGSFGRVYTATLKNPRSKYSCFPAVMAVKSAEISRSGTIQKEREVMSNLNSSPYLIKCFGEETTVGDNGIMAYNLLLEYGSGGTLAGRIEKSGGKGLPELEVRSHTRSILRGLNHIHAAGYVHCDMKPDNILLVHRTAGKGAKFAGFTPKIGDFGLAKRGKWESRKRKFMEPCYWRGTPTYLSPEAVVESIQEAPSDVWAVGCIVLEMLTGKPAWDEKNANQILEKIRAANELPRIPDKLSEDARDFLKRCLVRKSMYRFTCEMLLDHPFLEDMASVDDDDEDNALEKSDGFECLNEIESAEVEYESEEIGEDFFADESDGPSSYWSDLSREKEPEVVEREGITSSRTDAGVPQVITKRLATLSG</sequence>
<evidence type="ECO:0000313" key="9">
    <source>
        <dbReference type="Proteomes" id="UP001153555"/>
    </source>
</evidence>
<dbReference type="PROSITE" id="PS00108">
    <property type="entry name" value="PROTEIN_KINASE_ST"/>
    <property type="match status" value="2"/>
</dbReference>
<dbReference type="Gene3D" id="1.10.510.10">
    <property type="entry name" value="Transferase(Phosphotransferase) domain 1"/>
    <property type="match status" value="2"/>
</dbReference>
<dbReference type="AlphaFoldDB" id="A0A9N7MQV6"/>
<feature type="domain" description="Protein kinase" evidence="7">
    <location>
        <begin position="436"/>
        <end position="714"/>
    </location>
</feature>
<gene>
    <name evidence="8" type="ORF">SHERM_16276</name>
</gene>
<feature type="binding site" evidence="5">
    <location>
        <position position="472"/>
    </location>
    <ligand>
        <name>ATP</name>
        <dbReference type="ChEBI" id="CHEBI:30616"/>
    </ligand>
</feature>
<comment type="caution">
    <text evidence="8">The sequence shown here is derived from an EMBL/GenBank/DDBJ whole genome shotgun (WGS) entry which is preliminary data.</text>
</comment>
<dbReference type="SUPFAM" id="SSF56112">
    <property type="entry name" value="Protein kinase-like (PK-like)"/>
    <property type="match status" value="2"/>
</dbReference>
<evidence type="ECO:0000313" key="8">
    <source>
        <dbReference type="EMBL" id="CAA0816410.1"/>
    </source>
</evidence>
<evidence type="ECO:0000256" key="3">
    <source>
        <dbReference type="ARBA" id="ARBA00022777"/>
    </source>
</evidence>
<dbReference type="GO" id="GO:0004672">
    <property type="term" value="F:protein kinase activity"/>
    <property type="evidence" value="ECO:0007669"/>
    <property type="project" value="InterPro"/>
</dbReference>
<dbReference type="PROSITE" id="PS50011">
    <property type="entry name" value="PROTEIN_KINASE_DOM"/>
    <property type="match status" value="2"/>
</dbReference>
<dbReference type="GO" id="GO:0007165">
    <property type="term" value="P:signal transduction"/>
    <property type="evidence" value="ECO:0007669"/>
    <property type="project" value="TreeGrafter"/>
</dbReference>
<dbReference type="InterPro" id="IPR008271">
    <property type="entry name" value="Ser/Thr_kinase_AS"/>
</dbReference>
<evidence type="ECO:0000259" key="7">
    <source>
        <dbReference type="PROSITE" id="PS50011"/>
    </source>
</evidence>